<evidence type="ECO:0000313" key="8">
    <source>
        <dbReference type="EMBL" id="EJT97698.1"/>
    </source>
</evidence>
<reference evidence="8 9" key="1">
    <citation type="journal article" date="2012" name="Science">
        <title>The Paleozoic origin of enzymatic lignin decomposition reconstructed from 31 fungal genomes.</title>
        <authorList>
            <person name="Floudas D."/>
            <person name="Binder M."/>
            <person name="Riley R."/>
            <person name="Barry K."/>
            <person name="Blanchette R.A."/>
            <person name="Henrissat B."/>
            <person name="Martinez A.T."/>
            <person name="Otillar R."/>
            <person name="Spatafora J.W."/>
            <person name="Yadav J.S."/>
            <person name="Aerts A."/>
            <person name="Benoit I."/>
            <person name="Boyd A."/>
            <person name="Carlson A."/>
            <person name="Copeland A."/>
            <person name="Coutinho P.M."/>
            <person name="de Vries R.P."/>
            <person name="Ferreira P."/>
            <person name="Findley K."/>
            <person name="Foster B."/>
            <person name="Gaskell J."/>
            <person name="Glotzer D."/>
            <person name="Gorecki P."/>
            <person name="Heitman J."/>
            <person name="Hesse C."/>
            <person name="Hori C."/>
            <person name="Igarashi K."/>
            <person name="Jurgens J.A."/>
            <person name="Kallen N."/>
            <person name="Kersten P."/>
            <person name="Kohler A."/>
            <person name="Kuees U."/>
            <person name="Kumar T.K.A."/>
            <person name="Kuo A."/>
            <person name="LaButti K."/>
            <person name="Larrondo L.F."/>
            <person name="Lindquist E."/>
            <person name="Ling A."/>
            <person name="Lombard V."/>
            <person name="Lucas S."/>
            <person name="Lundell T."/>
            <person name="Martin R."/>
            <person name="McLaughlin D.J."/>
            <person name="Morgenstern I."/>
            <person name="Morin E."/>
            <person name="Murat C."/>
            <person name="Nagy L.G."/>
            <person name="Nolan M."/>
            <person name="Ohm R.A."/>
            <person name="Patyshakuliyeva A."/>
            <person name="Rokas A."/>
            <person name="Ruiz-Duenas F.J."/>
            <person name="Sabat G."/>
            <person name="Salamov A."/>
            <person name="Samejima M."/>
            <person name="Schmutz J."/>
            <person name="Slot J.C."/>
            <person name="St John F."/>
            <person name="Stenlid J."/>
            <person name="Sun H."/>
            <person name="Sun S."/>
            <person name="Syed K."/>
            <person name="Tsang A."/>
            <person name="Wiebenga A."/>
            <person name="Young D."/>
            <person name="Pisabarro A."/>
            <person name="Eastwood D.C."/>
            <person name="Martin F."/>
            <person name="Cullen D."/>
            <person name="Grigoriev I.V."/>
            <person name="Hibbett D.S."/>
        </authorList>
    </citation>
    <scope>NUCLEOTIDE SEQUENCE [LARGE SCALE GENOMIC DNA]</scope>
    <source>
        <strain evidence="8 9">DJM-731 SS1</strain>
    </source>
</reference>
<dbReference type="PROSITE" id="PS00571">
    <property type="entry name" value="AMIDASES"/>
    <property type="match status" value="1"/>
</dbReference>
<evidence type="ECO:0000313" key="9">
    <source>
        <dbReference type="Proteomes" id="UP000030653"/>
    </source>
</evidence>
<comment type="catalytic activity">
    <reaction evidence="1">
        <text>a monocarboxylic acid amide + H2O = a monocarboxylate + NH4(+)</text>
        <dbReference type="Rhea" id="RHEA:12020"/>
        <dbReference type="ChEBI" id="CHEBI:15377"/>
        <dbReference type="ChEBI" id="CHEBI:28938"/>
        <dbReference type="ChEBI" id="CHEBI:35757"/>
        <dbReference type="ChEBI" id="CHEBI:83628"/>
        <dbReference type="EC" id="3.5.1.4"/>
    </reaction>
</comment>
<protein>
    <recommendedName>
        <fullName evidence="3">amidase</fullName>
        <ecNumber evidence="3">3.5.1.4</ecNumber>
    </recommendedName>
</protein>
<keyword evidence="4" id="KW-0378">Hydrolase</keyword>
<name>M5FQG6_DACPD</name>
<dbReference type="Pfam" id="PF01425">
    <property type="entry name" value="Amidase"/>
    <property type="match status" value="1"/>
</dbReference>
<dbReference type="InterPro" id="IPR020556">
    <property type="entry name" value="Amidase_CS"/>
</dbReference>
<evidence type="ECO:0000256" key="6">
    <source>
        <dbReference type="PIRSR" id="PIRSR001221-2"/>
    </source>
</evidence>
<dbReference type="PANTHER" id="PTHR46072">
    <property type="entry name" value="AMIDASE-RELATED-RELATED"/>
    <property type="match status" value="1"/>
</dbReference>
<accession>M5FQG6</accession>
<feature type="binding site" evidence="6">
    <location>
        <begin position="190"/>
        <end position="193"/>
    </location>
    <ligand>
        <name>substrate</name>
    </ligand>
</feature>
<dbReference type="EC" id="3.5.1.4" evidence="3"/>
<feature type="active site" description="Charge relay system" evidence="5">
    <location>
        <position position="169"/>
    </location>
</feature>
<dbReference type="Proteomes" id="UP000030653">
    <property type="component" value="Unassembled WGS sequence"/>
</dbReference>
<dbReference type="SUPFAM" id="SSF75304">
    <property type="entry name" value="Amidase signature (AS) enzymes"/>
    <property type="match status" value="1"/>
</dbReference>
<feature type="domain" description="Amidase" evidence="7">
    <location>
        <begin position="65"/>
        <end position="516"/>
    </location>
</feature>
<evidence type="ECO:0000256" key="5">
    <source>
        <dbReference type="PIRSR" id="PIRSR001221-1"/>
    </source>
</evidence>
<dbReference type="PIRSF" id="PIRSF001221">
    <property type="entry name" value="Amidase_fungi"/>
    <property type="match status" value="1"/>
</dbReference>
<dbReference type="OrthoDB" id="6428749at2759"/>
<evidence type="ECO:0000256" key="1">
    <source>
        <dbReference type="ARBA" id="ARBA00001311"/>
    </source>
</evidence>
<dbReference type="AlphaFoldDB" id="M5FQG6"/>
<dbReference type="InterPro" id="IPR036928">
    <property type="entry name" value="AS_sf"/>
</dbReference>
<feature type="active site" description="Acyl-ester intermediate" evidence="5">
    <location>
        <position position="193"/>
    </location>
</feature>
<dbReference type="GO" id="GO:0004040">
    <property type="term" value="F:amidase activity"/>
    <property type="evidence" value="ECO:0007669"/>
    <property type="project" value="UniProtKB-EC"/>
</dbReference>
<feature type="binding site" evidence="6">
    <location>
        <position position="143"/>
    </location>
    <ligand>
        <name>substrate</name>
    </ligand>
</feature>
<dbReference type="OMA" id="GMQPWKY"/>
<dbReference type="GeneID" id="63685835"/>
<dbReference type="EMBL" id="JH795876">
    <property type="protein sequence ID" value="EJT97698.1"/>
    <property type="molecule type" value="Genomic_DNA"/>
</dbReference>
<dbReference type="FunFam" id="3.90.1300.10:FF:000003">
    <property type="entry name" value="Amidase signature enzyme"/>
    <property type="match status" value="1"/>
</dbReference>
<dbReference type="HOGENOM" id="CLU_009600_9_3_1"/>
<gene>
    <name evidence="8" type="ORF">DACRYDRAFT_119357</name>
</gene>
<dbReference type="RefSeq" id="XP_040624596.1">
    <property type="nucleotide sequence ID" value="XM_040770773.1"/>
</dbReference>
<evidence type="ECO:0000256" key="4">
    <source>
        <dbReference type="ARBA" id="ARBA00022801"/>
    </source>
</evidence>
<keyword evidence="9" id="KW-1185">Reference proteome</keyword>
<dbReference type="STRING" id="1858805.M5FQG6"/>
<organism evidence="8 9">
    <name type="scientific">Dacryopinax primogenitus (strain DJM 731)</name>
    <name type="common">Brown rot fungus</name>
    <dbReference type="NCBI Taxonomy" id="1858805"/>
    <lineage>
        <taxon>Eukaryota</taxon>
        <taxon>Fungi</taxon>
        <taxon>Dikarya</taxon>
        <taxon>Basidiomycota</taxon>
        <taxon>Agaricomycotina</taxon>
        <taxon>Dacrymycetes</taxon>
        <taxon>Dacrymycetales</taxon>
        <taxon>Dacrymycetaceae</taxon>
        <taxon>Dacryopinax</taxon>
    </lineage>
</organism>
<comment type="similarity">
    <text evidence="2">Belongs to the amidase family.</text>
</comment>
<proteinExistence type="inferred from homology"/>
<dbReference type="Gene3D" id="3.90.1300.10">
    <property type="entry name" value="Amidase signature (AS) domain"/>
    <property type="match status" value="1"/>
</dbReference>
<evidence type="ECO:0000256" key="2">
    <source>
        <dbReference type="ARBA" id="ARBA00009199"/>
    </source>
</evidence>
<dbReference type="PANTHER" id="PTHR46072:SF10">
    <property type="entry name" value="ACETAMIDASE"/>
    <property type="match status" value="1"/>
</dbReference>
<evidence type="ECO:0000259" key="7">
    <source>
        <dbReference type="Pfam" id="PF01425"/>
    </source>
</evidence>
<dbReference type="InterPro" id="IPR023631">
    <property type="entry name" value="Amidase_dom"/>
</dbReference>
<feature type="binding site" evidence="6">
    <location>
        <position position="169"/>
    </location>
    <ligand>
        <name>substrate</name>
    </ligand>
</feature>
<feature type="active site" description="Charge relay system" evidence="5">
    <location>
        <position position="112"/>
    </location>
</feature>
<evidence type="ECO:0000256" key="3">
    <source>
        <dbReference type="ARBA" id="ARBA00012922"/>
    </source>
</evidence>
<sequence>MRMDWFTSYFAHKRDCANKRDLRTKALLSLPSEYHNPLPSQPLILAAPLSQLIQNVQSGKWTAKEVLRGYGQKAVDAQRETNCLTEILIPSAEEWAEGVKTGPLAGVPVSLKDTCNKKDSALVRLLKDAGAVPFVKTNVPTCLLSFESYNDVFGRTTNPYNAACTSGGSSGGESALIAYGGSIVGVGSDVAGSVRVPAHFCGIYTLKCSTGRFPRAGNTSAMPGQEGVKACYSPMARSMEALRVFLKAVVDMKPWDYDPSCDPLPWTEPSLPKQLRFGVLSSDGVVRPSPACARAVSLCISALEAAGHTVGPFPFFPPSPLRALQTASQLLLADGGKTALLPFRFGESNELGLERMLWPMRWLPRWVKRCWAWWLEHVSQDPVWAALVRDWAEKSYVEQQRLVVERENYRAQFLQAWQNHAIDFLITVPNATPAVPHNALRDTFASCGYTFLFNYVDYPAGVLPVTRVDPALDQLTDKPQNAVERGAWKWYDATLMAGLPVGVQVVGRRLEEEKTLRAMEIIESALRAYGVTYQV</sequence>